<dbReference type="Proteomes" id="UP000799755">
    <property type="component" value="Unassembled WGS sequence"/>
</dbReference>
<gene>
    <name evidence="1" type="ORF">BDR25DRAFT_227736</name>
</gene>
<name>A0ACB6QSE4_9PLEO</name>
<dbReference type="EMBL" id="MU003510">
    <property type="protein sequence ID" value="KAF2469800.1"/>
    <property type="molecule type" value="Genomic_DNA"/>
</dbReference>
<evidence type="ECO:0000313" key="2">
    <source>
        <dbReference type="Proteomes" id="UP000799755"/>
    </source>
</evidence>
<evidence type="ECO:0000313" key="1">
    <source>
        <dbReference type="EMBL" id="KAF2469800.1"/>
    </source>
</evidence>
<sequence>REHLYRRHLLPIQCNRCCSTFPNEPSLREHQRDPRGCEIQEQIPLEGFDKDQERKLKSKKRNLGFLTEEDKWKGVYRILFPDDNEENMPSPYIDYRVSSENTLQGESSNITRFQEFSRLELPRLVRRTLEIVVEQEAQPLEEKLKDRLVDIVKEC</sequence>
<protein>
    <submittedName>
        <fullName evidence="1">Uncharacterized protein</fullName>
    </submittedName>
</protein>
<organism evidence="1 2">
    <name type="scientific">Lindgomyces ingoldianus</name>
    <dbReference type="NCBI Taxonomy" id="673940"/>
    <lineage>
        <taxon>Eukaryota</taxon>
        <taxon>Fungi</taxon>
        <taxon>Dikarya</taxon>
        <taxon>Ascomycota</taxon>
        <taxon>Pezizomycotina</taxon>
        <taxon>Dothideomycetes</taxon>
        <taxon>Pleosporomycetidae</taxon>
        <taxon>Pleosporales</taxon>
        <taxon>Lindgomycetaceae</taxon>
        <taxon>Lindgomyces</taxon>
    </lineage>
</organism>
<proteinExistence type="predicted"/>
<reference evidence="1" key="1">
    <citation type="journal article" date="2020" name="Stud. Mycol.">
        <title>101 Dothideomycetes genomes: a test case for predicting lifestyles and emergence of pathogens.</title>
        <authorList>
            <person name="Haridas S."/>
            <person name="Albert R."/>
            <person name="Binder M."/>
            <person name="Bloem J."/>
            <person name="Labutti K."/>
            <person name="Salamov A."/>
            <person name="Andreopoulos B."/>
            <person name="Baker S."/>
            <person name="Barry K."/>
            <person name="Bills G."/>
            <person name="Bluhm B."/>
            <person name="Cannon C."/>
            <person name="Castanera R."/>
            <person name="Culley D."/>
            <person name="Daum C."/>
            <person name="Ezra D."/>
            <person name="Gonzalez J."/>
            <person name="Henrissat B."/>
            <person name="Kuo A."/>
            <person name="Liang C."/>
            <person name="Lipzen A."/>
            <person name="Lutzoni F."/>
            <person name="Magnuson J."/>
            <person name="Mondo S."/>
            <person name="Nolan M."/>
            <person name="Ohm R."/>
            <person name="Pangilinan J."/>
            <person name="Park H.-J."/>
            <person name="Ramirez L."/>
            <person name="Alfaro M."/>
            <person name="Sun H."/>
            <person name="Tritt A."/>
            <person name="Yoshinaga Y."/>
            <person name="Zwiers L.-H."/>
            <person name="Turgeon B."/>
            <person name="Goodwin S."/>
            <person name="Spatafora J."/>
            <person name="Crous P."/>
            <person name="Grigoriev I."/>
        </authorList>
    </citation>
    <scope>NUCLEOTIDE SEQUENCE</scope>
    <source>
        <strain evidence="1">ATCC 200398</strain>
    </source>
</reference>
<keyword evidence="2" id="KW-1185">Reference proteome</keyword>
<accession>A0ACB6QSE4</accession>
<feature type="non-terminal residue" evidence="1">
    <location>
        <position position="1"/>
    </location>
</feature>
<comment type="caution">
    <text evidence="1">The sequence shown here is derived from an EMBL/GenBank/DDBJ whole genome shotgun (WGS) entry which is preliminary data.</text>
</comment>